<organism evidence="5 6">
    <name type="scientific">Anaerosalibacter bizertensis</name>
    <dbReference type="NCBI Taxonomy" id="932217"/>
    <lineage>
        <taxon>Bacteria</taxon>
        <taxon>Bacillati</taxon>
        <taxon>Bacillota</taxon>
        <taxon>Tissierellia</taxon>
        <taxon>Tissierellales</taxon>
        <taxon>Sporanaerobacteraceae</taxon>
        <taxon>Anaerosalibacter</taxon>
    </lineage>
</organism>
<feature type="transmembrane region" description="Helical" evidence="3">
    <location>
        <begin position="105"/>
        <end position="128"/>
    </location>
</feature>
<dbReference type="EMBL" id="VULR01000003">
    <property type="protein sequence ID" value="MSS42804.1"/>
    <property type="molecule type" value="Genomic_DNA"/>
</dbReference>
<proteinExistence type="predicted"/>
<comment type="caution">
    <text evidence="5">The sequence shown here is derived from an EMBL/GenBank/DDBJ whole genome shotgun (WGS) entry which is preliminary data.</text>
</comment>
<dbReference type="RefSeq" id="WP_154483240.1">
    <property type="nucleotide sequence ID" value="NZ_JAHLOA010000005.1"/>
</dbReference>
<dbReference type="Proteomes" id="UP001108123">
    <property type="component" value="Unassembled WGS sequence"/>
</dbReference>
<sequence>MKNQNLKEMTRYAVMIALTTVMTMVVHIPTPGTKGYLNLGDMVVFLAAVMFGKKGGFIVGGLGSGLADVLLGYTHYAPITFIVKGLEGFIAGSLLETNLGEKAQIIPMALGGVWMAFGYYIAEIFMYGAKAALASMPGNIVQGLFGAVVATALSMALKKTGIFDIH</sequence>
<dbReference type="Proteomes" id="UP000462760">
    <property type="component" value="Unassembled WGS sequence"/>
</dbReference>
<evidence type="ECO:0000256" key="2">
    <source>
        <dbReference type="ARBA" id="ARBA00022989"/>
    </source>
</evidence>
<reference evidence="5 6" key="1">
    <citation type="submission" date="2019-08" db="EMBL/GenBank/DDBJ databases">
        <title>In-depth cultivation of the pig gut microbiome towards novel bacterial diversity and tailored functional studies.</title>
        <authorList>
            <person name="Wylensek D."/>
            <person name="Hitch T.C.A."/>
            <person name="Clavel T."/>
        </authorList>
    </citation>
    <scope>NUCLEOTIDE SEQUENCE [LARGE SCALE GENOMIC DNA]</scope>
    <source>
        <strain evidence="5 6">Med78-601-WT-4W-RMD-3</strain>
    </source>
</reference>
<evidence type="ECO:0000313" key="4">
    <source>
        <dbReference type="EMBL" id="MCG4565189.1"/>
    </source>
</evidence>
<keyword evidence="2 3" id="KW-1133">Transmembrane helix</keyword>
<reference evidence="4" key="2">
    <citation type="submission" date="2022-01" db="EMBL/GenBank/DDBJ databases">
        <title>Collection of gut derived symbiotic bacterial strains cultured from healthy donors.</title>
        <authorList>
            <person name="Lin H."/>
            <person name="Kohout C."/>
            <person name="Waligurski E."/>
            <person name="Pamer E.G."/>
        </authorList>
    </citation>
    <scope>NUCLEOTIDE SEQUENCE</scope>
    <source>
        <strain evidence="4">MSK.14.39</strain>
    </source>
</reference>
<evidence type="ECO:0000313" key="6">
    <source>
        <dbReference type="Proteomes" id="UP000462760"/>
    </source>
</evidence>
<dbReference type="PANTHER" id="PTHR37815:SF3">
    <property type="entry name" value="UPF0397 PROTEIN SPR0429"/>
    <property type="match status" value="1"/>
</dbReference>
<protein>
    <submittedName>
        <fullName evidence="5">ECF transporter S component</fullName>
    </submittedName>
</protein>
<evidence type="ECO:0000256" key="3">
    <source>
        <dbReference type="SAM" id="Phobius"/>
    </source>
</evidence>
<dbReference type="Pfam" id="PF07155">
    <property type="entry name" value="ECF-ribofla_trS"/>
    <property type="match status" value="1"/>
</dbReference>
<name>A0A844FFN3_9FIRM</name>
<evidence type="ECO:0000313" key="5">
    <source>
        <dbReference type="EMBL" id="MSS42804.1"/>
    </source>
</evidence>
<dbReference type="AlphaFoldDB" id="A0A844FFN3"/>
<dbReference type="GO" id="GO:0016020">
    <property type="term" value="C:membrane"/>
    <property type="evidence" value="ECO:0007669"/>
    <property type="project" value="InterPro"/>
</dbReference>
<evidence type="ECO:0000256" key="1">
    <source>
        <dbReference type="ARBA" id="ARBA00022692"/>
    </source>
</evidence>
<dbReference type="InterPro" id="IPR009825">
    <property type="entry name" value="ECF_substrate-spec-like"/>
</dbReference>
<feature type="transmembrane region" description="Helical" evidence="3">
    <location>
        <begin position="12"/>
        <end position="29"/>
    </location>
</feature>
<feature type="transmembrane region" description="Helical" evidence="3">
    <location>
        <begin position="140"/>
        <end position="157"/>
    </location>
</feature>
<dbReference type="EMBL" id="JAKNID010000022">
    <property type="protein sequence ID" value="MCG4565189.1"/>
    <property type="molecule type" value="Genomic_DNA"/>
</dbReference>
<keyword evidence="3" id="KW-0472">Membrane</keyword>
<accession>A0A844FFN3</accession>
<dbReference type="PANTHER" id="PTHR37815">
    <property type="entry name" value="UPF0397 PROTEIN BC_2624-RELATED"/>
    <property type="match status" value="1"/>
</dbReference>
<keyword evidence="7" id="KW-1185">Reference proteome</keyword>
<keyword evidence="1 3" id="KW-0812">Transmembrane</keyword>
<dbReference type="Gene3D" id="1.10.1760.20">
    <property type="match status" value="1"/>
</dbReference>
<gene>
    <name evidence="5" type="ORF">FYJ27_03525</name>
    <name evidence="4" type="ORF">L0P62_06985</name>
</gene>
<evidence type="ECO:0000313" key="7">
    <source>
        <dbReference type="Proteomes" id="UP001108123"/>
    </source>
</evidence>
<dbReference type="OrthoDB" id="411368at2"/>